<name>A0ABN2A4X5_9ACTN</name>
<protein>
    <submittedName>
        <fullName evidence="1">Uncharacterized protein</fullName>
    </submittedName>
</protein>
<accession>A0ABN2A4X5</accession>
<organism evidence="1 2">
    <name type="scientific">Dactylosporangium maewongense</name>
    <dbReference type="NCBI Taxonomy" id="634393"/>
    <lineage>
        <taxon>Bacteria</taxon>
        <taxon>Bacillati</taxon>
        <taxon>Actinomycetota</taxon>
        <taxon>Actinomycetes</taxon>
        <taxon>Micromonosporales</taxon>
        <taxon>Micromonosporaceae</taxon>
        <taxon>Dactylosporangium</taxon>
    </lineage>
</organism>
<dbReference type="Proteomes" id="UP001501470">
    <property type="component" value="Unassembled WGS sequence"/>
</dbReference>
<comment type="caution">
    <text evidence="1">The sequence shown here is derived from an EMBL/GenBank/DDBJ whole genome shotgun (WGS) entry which is preliminary data.</text>
</comment>
<dbReference type="EMBL" id="BAAAQD010000004">
    <property type="protein sequence ID" value="GAA1511145.1"/>
    <property type="molecule type" value="Genomic_DNA"/>
</dbReference>
<evidence type="ECO:0000313" key="1">
    <source>
        <dbReference type="EMBL" id="GAA1511145.1"/>
    </source>
</evidence>
<reference evidence="1 2" key="1">
    <citation type="journal article" date="2019" name="Int. J. Syst. Evol. Microbiol.">
        <title>The Global Catalogue of Microorganisms (GCM) 10K type strain sequencing project: providing services to taxonomists for standard genome sequencing and annotation.</title>
        <authorList>
            <consortium name="The Broad Institute Genomics Platform"/>
            <consortium name="The Broad Institute Genome Sequencing Center for Infectious Disease"/>
            <person name="Wu L."/>
            <person name="Ma J."/>
        </authorList>
    </citation>
    <scope>NUCLEOTIDE SEQUENCE [LARGE SCALE GENOMIC DNA]</scope>
    <source>
        <strain evidence="1 2">JCM 15933</strain>
    </source>
</reference>
<evidence type="ECO:0000313" key="2">
    <source>
        <dbReference type="Proteomes" id="UP001501470"/>
    </source>
</evidence>
<sequence length="105" mass="11428">MVAEWDRRSEAVTGMLGAGMAVPPSRAVMVSALGEARRAVRERRERGLEIGEWLDGEVRLRGVRENAAVLAVLEVPEWRDGVAARYRGAHPERADILAAVLAVIG</sequence>
<keyword evidence="2" id="KW-1185">Reference proteome</keyword>
<gene>
    <name evidence="1" type="ORF">GCM10009827_026670</name>
</gene>
<proteinExistence type="predicted"/>